<dbReference type="SMART" id="SM01069">
    <property type="entry name" value="CDC37_C"/>
    <property type="match status" value="1"/>
</dbReference>
<evidence type="ECO:0000259" key="7">
    <source>
        <dbReference type="SMART" id="SM01069"/>
    </source>
</evidence>
<feature type="domain" description="Cdc37 Hsp90 binding" evidence="8">
    <location>
        <begin position="193"/>
        <end position="359"/>
    </location>
</feature>
<dbReference type="InterPro" id="IPR038189">
    <property type="entry name" value="Cdc37_Hsp90-bd_sf"/>
</dbReference>
<dbReference type="Proteomes" id="UP000054248">
    <property type="component" value="Unassembled WGS sequence"/>
</dbReference>
<dbReference type="GO" id="GO:0051087">
    <property type="term" value="F:protein-folding chaperone binding"/>
    <property type="evidence" value="ECO:0007669"/>
    <property type="project" value="TreeGrafter"/>
</dbReference>
<dbReference type="SMART" id="SM01070">
    <property type="entry name" value="CDC37_M"/>
    <property type="match status" value="1"/>
</dbReference>
<protein>
    <recommendedName>
        <fullName evidence="5">Hsp90 chaperone protein kinase-targeting subunit</fullName>
    </recommendedName>
</protein>
<dbReference type="SMART" id="SM01071">
    <property type="entry name" value="CDC37_N"/>
    <property type="match status" value="1"/>
</dbReference>
<dbReference type="InterPro" id="IPR013855">
    <property type="entry name" value="Cdc37_N_dom"/>
</dbReference>
<keyword evidence="4" id="KW-0143">Chaperone</keyword>
<dbReference type="Pfam" id="PF03234">
    <property type="entry name" value="CDC37_N"/>
    <property type="match status" value="1"/>
</dbReference>
<feature type="domain" description="Cdc37 N-terminal" evidence="9">
    <location>
        <begin position="2"/>
        <end position="180"/>
    </location>
</feature>
<dbReference type="OrthoDB" id="440202at2759"/>
<comment type="similarity">
    <text evidence="2">Belongs to the CDC37 family.</text>
</comment>
<dbReference type="PANTHER" id="PTHR12800">
    <property type="entry name" value="CDC37-RELATED"/>
    <property type="match status" value="1"/>
</dbReference>
<feature type="domain" description="Cdc37 C-terminal" evidence="7">
    <location>
        <begin position="374"/>
        <end position="465"/>
    </location>
</feature>
<proteinExistence type="inferred from homology"/>
<dbReference type="PANTHER" id="PTHR12800:SF4">
    <property type="entry name" value="HSP90 CO-CHAPERONE CDC37"/>
    <property type="match status" value="1"/>
</dbReference>
<gene>
    <name evidence="10" type="ORF">M407DRAFT_58013</name>
</gene>
<dbReference type="STRING" id="1051891.A0A0C3Q197"/>
<feature type="non-terminal residue" evidence="10">
    <location>
        <position position="466"/>
    </location>
</feature>
<dbReference type="AlphaFoldDB" id="A0A0C3Q197"/>
<dbReference type="GO" id="GO:0031072">
    <property type="term" value="F:heat shock protein binding"/>
    <property type="evidence" value="ECO:0007669"/>
    <property type="project" value="TreeGrafter"/>
</dbReference>
<organism evidence="10 11">
    <name type="scientific">Tulasnella calospora MUT 4182</name>
    <dbReference type="NCBI Taxonomy" id="1051891"/>
    <lineage>
        <taxon>Eukaryota</taxon>
        <taxon>Fungi</taxon>
        <taxon>Dikarya</taxon>
        <taxon>Basidiomycota</taxon>
        <taxon>Agaricomycotina</taxon>
        <taxon>Agaricomycetes</taxon>
        <taxon>Cantharellales</taxon>
        <taxon>Tulasnellaceae</taxon>
        <taxon>Tulasnella</taxon>
    </lineage>
</organism>
<comment type="subcellular location">
    <subcellularLocation>
        <location evidence="1">Cytoplasm</location>
    </subcellularLocation>
</comment>
<dbReference type="SUPFAM" id="SSF101391">
    <property type="entry name" value="Hsp90 co-chaperone CDC37"/>
    <property type="match status" value="1"/>
</dbReference>
<dbReference type="InterPro" id="IPR004918">
    <property type="entry name" value="Cdc37"/>
</dbReference>
<dbReference type="GO" id="GO:0051082">
    <property type="term" value="F:unfolded protein binding"/>
    <property type="evidence" value="ECO:0007669"/>
    <property type="project" value="TreeGrafter"/>
</dbReference>
<evidence type="ECO:0000256" key="2">
    <source>
        <dbReference type="ARBA" id="ARBA00006222"/>
    </source>
</evidence>
<dbReference type="GO" id="GO:0050821">
    <property type="term" value="P:protein stabilization"/>
    <property type="evidence" value="ECO:0007669"/>
    <property type="project" value="TreeGrafter"/>
</dbReference>
<evidence type="ECO:0000259" key="9">
    <source>
        <dbReference type="SMART" id="SM01071"/>
    </source>
</evidence>
<evidence type="ECO:0000256" key="5">
    <source>
        <dbReference type="ARBA" id="ARBA00031396"/>
    </source>
</evidence>
<dbReference type="Gene3D" id="1.20.58.610">
    <property type="entry name" value="Cdc37, Hsp90 binding domain"/>
    <property type="match status" value="1"/>
</dbReference>
<accession>A0A0C3Q197</accession>
<evidence type="ECO:0000256" key="6">
    <source>
        <dbReference type="SAM" id="MobiDB-lite"/>
    </source>
</evidence>
<name>A0A0C3Q197_9AGAM</name>
<evidence type="ECO:0000313" key="11">
    <source>
        <dbReference type="Proteomes" id="UP000054248"/>
    </source>
</evidence>
<dbReference type="GO" id="GO:0005737">
    <property type="term" value="C:cytoplasm"/>
    <property type="evidence" value="ECO:0007669"/>
    <property type="project" value="UniProtKB-SubCell"/>
</dbReference>
<evidence type="ECO:0000256" key="3">
    <source>
        <dbReference type="ARBA" id="ARBA00022490"/>
    </source>
</evidence>
<feature type="region of interest" description="Disordered" evidence="6">
    <location>
        <begin position="147"/>
        <end position="236"/>
    </location>
</feature>
<keyword evidence="3" id="KW-0963">Cytoplasm</keyword>
<feature type="compositionally biased region" description="Basic and acidic residues" evidence="6">
    <location>
        <begin position="147"/>
        <end position="175"/>
    </location>
</feature>
<reference evidence="10 11" key="1">
    <citation type="submission" date="2014-04" db="EMBL/GenBank/DDBJ databases">
        <authorList>
            <consortium name="DOE Joint Genome Institute"/>
            <person name="Kuo A."/>
            <person name="Girlanda M."/>
            <person name="Perotto S."/>
            <person name="Kohler A."/>
            <person name="Nagy L.G."/>
            <person name="Floudas D."/>
            <person name="Copeland A."/>
            <person name="Barry K.W."/>
            <person name="Cichocki N."/>
            <person name="Veneault-Fourrey C."/>
            <person name="LaButti K."/>
            <person name="Lindquist E.A."/>
            <person name="Lipzen A."/>
            <person name="Lundell T."/>
            <person name="Morin E."/>
            <person name="Murat C."/>
            <person name="Sun H."/>
            <person name="Tunlid A."/>
            <person name="Henrissat B."/>
            <person name="Grigoriev I.V."/>
            <person name="Hibbett D.S."/>
            <person name="Martin F."/>
            <person name="Nordberg H.P."/>
            <person name="Cantor M.N."/>
            <person name="Hua S.X."/>
        </authorList>
    </citation>
    <scope>NUCLEOTIDE SEQUENCE [LARGE SCALE GENOMIC DNA]</scope>
    <source>
        <strain evidence="10 11">MUT 4182</strain>
    </source>
</reference>
<dbReference type="InterPro" id="IPR013873">
    <property type="entry name" value="Cdc37_C"/>
</dbReference>
<evidence type="ECO:0000259" key="8">
    <source>
        <dbReference type="SMART" id="SM01070"/>
    </source>
</evidence>
<dbReference type="InterPro" id="IPR013874">
    <property type="entry name" value="Cdc37_Hsp90-bd"/>
</dbReference>
<evidence type="ECO:0000256" key="4">
    <source>
        <dbReference type="ARBA" id="ARBA00023186"/>
    </source>
</evidence>
<reference evidence="11" key="2">
    <citation type="submission" date="2015-01" db="EMBL/GenBank/DDBJ databases">
        <title>Evolutionary Origins and Diversification of the Mycorrhizal Mutualists.</title>
        <authorList>
            <consortium name="DOE Joint Genome Institute"/>
            <consortium name="Mycorrhizal Genomics Consortium"/>
            <person name="Kohler A."/>
            <person name="Kuo A."/>
            <person name="Nagy L.G."/>
            <person name="Floudas D."/>
            <person name="Copeland A."/>
            <person name="Barry K.W."/>
            <person name="Cichocki N."/>
            <person name="Veneault-Fourrey C."/>
            <person name="LaButti K."/>
            <person name="Lindquist E.A."/>
            <person name="Lipzen A."/>
            <person name="Lundell T."/>
            <person name="Morin E."/>
            <person name="Murat C."/>
            <person name="Riley R."/>
            <person name="Ohm R."/>
            <person name="Sun H."/>
            <person name="Tunlid A."/>
            <person name="Henrissat B."/>
            <person name="Grigoriev I.V."/>
            <person name="Hibbett D.S."/>
            <person name="Martin F."/>
        </authorList>
    </citation>
    <scope>NUCLEOTIDE SEQUENCE [LARGE SCALE GENOMIC DNA]</scope>
    <source>
        <strain evidence="11">MUT 4182</strain>
    </source>
</reference>
<dbReference type="Pfam" id="PF08565">
    <property type="entry name" value="CDC37_M"/>
    <property type="match status" value="1"/>
</dbReference>
<evidence type="ECO:0000256" key="1">
    <source>
        <dbReference type="ARBA" id="ARBA00004496"/>
    </source>
</evidence>
<dbReference type="GO" id="GO:0019901">
    <property type="term" value="F:protein kinase binding"/>
    <property type="evidence" value="ECO:0007669"/>
    <property type="project" value="InterPro"/>
</dbReference>
<dbReference type="HOGENOM" id="CLU_033261_0_0_1"/>
<sequence>MPLNYSKWDALEISDDSDIEGHPNVDHKSLVRWKQRDIHERREARKHRIAEYKSILALNEVLIPRVRSIMKDVGEGGPSKYSAIVEQLTTAPSSAKLAGTGPNQPSYDNILSNMLMKIKEDLKAKGITSPDTLQLTEAIQGHLDKMIEKDDETKKGLEEEENEQKKKITSEDIHEGFSSTKLAEPEPEPETKTKKKEKAKAKAQPEIEVLNPGELETEASPDAEEEEEADDELEERVPDLSPVLLQFSKLKVGDFEGSYRFIQAHPKEFKREGVYDELVIGGFRAAIRGEKKYAKQCIHQALIVQYCDKLGKDGVSLFFKRMFSGDPRARQVFDNDFTETFNMMMTRAENAKKDDEAKERIQLVAEDSGSNITFNVPEGPPPETIKLEGPGTEDLDPEEVRKALQARWDIFESFPLVLKNALKTGKLDAVNDVLGEMEVAEAEEVVKFLEIAGILSFSKSGVIDET</sequence>
<feature type="compositionally biased region" description="Acidic residues" evidence="6">
    <location>
        <begin position="215"/>
        <end position="234"/>
    </location>
</feature>
<dbReference type="Pfam" id="PF08564">
    <property type="entry name" value="CDC37_C"/>
    <property type="match status" value="1"/>
</dbReference>
<dbReference type="EMBL" id="KN823604">
    <property type="protein sequence ID" value="KIO16296.1"/>
    <property type="molecule type" value="Genomic_DNA"/>
</dbReference>
<dbReference type="GO" id="GO:0006457">
    <property type="term" value="P:protein folding"/>
    <property type="evidence" value="ECO:0007669"/>
    <property type="project" value="TreeGrafter"/>
</dbReference>
<keyword evidence="11" id="KW-1185">Reference proteome</keyword>
<evidence type="ECO:0000313" key="10">
    <source>
        <dbReference type="EMBL" id="KIO16296.1"/>
    </source>
</evidence>